<keyword evidence="3" id="KW-1185">Reference proteome</keyword>
<feature type="signal peptide" evidence="1">
    <location>
        <begin position="1"/>
        <end position="23"/>
    </location>
</feature>
<dbReference type="EMBL" id="JABSTV010000516">
    <property type="protein sequence ID" value="KAH7986269.1"/>
    <property type="molecule type" value="Genomic_DNA"/>
</dbReference>
<evidence type="ECO:0000313" key="3">
    <source>
        <dbReference type="Proteomes" id="UP000821837"/>
    </source>
</evidence>
<gene>
    <name evidence="2" type="ORF">HPB52_025093</name>
</gene>
<sequence>MWGGVGVGSGKAVLSVLRVDVLAVTPETEPGANGWSLGVVQEGVNEFVHVDLDAHLACGFHGGSVGKAVEGYSDVYPNDYARA</sequence>
<name>A0A9D4YRN3_RHISA</name>
<organism evidence="2 3">
    <name type="scientific">Rhipicephalus sanguineus</name>
    <name type="common">Brown dog tick</name>
    <name type="synonym">Ixodes sanguineus</name>
    <dbReference type="NCBI Taxonomy" id="34632"/>
    <lineage>
        <taxon>Eukaryota</taxon>
        <taxon>Metazoa</taxon>
        <taxon>Ecdysozoa</taxon>
        <taxon>Arthropoda</taxon>
        <taxon>Chelicerata</taxon>
        <taxon>Arachnida</taxon>
        <taxon>Acari</taxon>
        <taxon>Parasitiformes</taxon>
        <taxon>Ixodida</taxon>
        <taxon>Ixodoidea</taxon>
        <taxon>Ixodidae</taxon>
        <taxon>Rhipicephalinae</taxon>
        <taxon>Rhipicephalus</taxon>
        <taxon>Rhipicephalus</taxon>
    </lineage>
</organism>
<proteinExistence type="predicted"/>
<reference evidence="2" key="1">
    <citation type="journal article" date="2020" name="Cell">
        <title>Large-Scale Comparative Analyses of Tick Genomes Elucidate Their Genetic Diversity and Vector Capacities.</title>
        <authorList>
            <consortium name="Tick Genome and Microbiome Consortium (TIGMIC)"/>
            <person name="Jia N."/>
            <person name="Wang J."/>
            <person name="Shi W."/>
            <person name="Du L."/>
            <person name="Sun Y."/>
            <person name="Zhan W."/>
            <person name="Jiang J.F."/>
            <person name="Wang Q."/>
            <person name="Zhang B."/>
            <person name="Ji P."/>
            <person name="Bell-Sakyi L."/>
            <person name="Cui X.M."/>
            <person name="Yuan T.T."/>
            <person name="Jiang B.G."/>
            <person name="Yang W.F."/>
            <person name="Lam T.T."/>
            <person name="Chang Q.C."/>
            <person name="Ding S.J."/>
            <person name="Wang X.J."/>
            <person name="Zhu J.G."/>
            <person name="Ruan X.D."/>
            <person name="Zhao L."/>
            <person name="Wei J.T."/>
            <person name="Ye R.Z."/>
            <person name="Que T.C."/>
            <person name="Du C.H."/>
            <person name="Zhou Y.H."/>
            <person name="Cheng J.X."/>
            <person name="Dai P.F."/>
            <person name="Guo W.B."/>
            <person name="Han X.H."/>
            <person name="Huang E.J."/>
            <person name="Li L.F."/>
            <person name="Wei W."/>
            <person name="Gao Y.C."/>
            <person name="Liu J.Z."/>
            <person name="Shao H.Z."/>
            <person name="Wang X."/>
            <person name="Wang C.C."/>
            <person name="Yang T.C."/>
            <person name="Huo Q.B."/>
            <person name="Li W."/>
            <person name="Chen H.Y."/>
            <person name="Chen S.E."/>
            <person name="Zhou L.G."/>
            <person name="Ni X.B."/>
            <person name="Tian J.H."/>
            <person name="Sheng Y."/>
            <person name="Liu T."/>
            <person name="Pan Y.S."/>
            <person name="Xia L.Y."/>
            <person name="Li J."/>
            <person name="Zhao F."/>
            <person name="Cao W.C."/>
        </authorList>
    </citation>
    <scope>NUCLEOTIDE SEQUENCE</scope>
    <source>
        <strain evidence="2">Rsan-2018</strain>
    </source>
</reference>
<accession>A0A9D4YRN3</accession>
<keyword evidence="1" id="KW-0732">Signal</keyword>
<evidence type="ECO:0000313" key="2">
    <source>
        <dbReference type="EMBL" id="KAH7986269.1"/>
    </source>
</evidence>
<feature type="chain" id="PRO_5038506184" evidence="1">
    <location>
        <begin position="24"/>
        <end position="83"/>
    </location>
</feature>
<reference evidence="2" key="2">
    <citation type="submission" date="2021-09" db="EMBL/GenBank/DDBJ databases">
        <authorList>
            <person name="Jia N."/>
            <person name="Wang J."/>
            <person name="Shi W."/>
            <person name="Du L."/>
            <person name="Sun Y."/>
            <person name="Zhan W."/>
            <person name="Jiang J."/>
            <person name="Wang Q."/>
            <person name="Zhang B."/>
            <person name="Ji P."/>
            <person name="Sakyi L.B."/>
            <person name="Cui X."/>
            <person name="Yuan T."/>
            <person name="Jiang B."/>
            <person name="Yang W."/>
            <person name="Lam T.T.-Y."/>
            <person name="Chang Q."/>
            <person name="Ding S."/>
            <person name="Wang X."/>
            <person name="Zhu J."/>
            <person name="Ruan X."/>
            <person name="Zhao L."/>
            <person name="Wei J."/>
            <person name="Que T."/>
            <person name="Du C."/>
            <person name="Cheng J."/>
            <person name="Dai P."/>
            <person name="Han X."/>
            <person name="Huang E."/>
            <person name="Gao Y."/>
            <person name="Liu J."/>
            <person name="Shao H."/>
            <person name="Ye R."/>
            <person name="Li L."/>
            <person name="Wei W."/>
            <person name="Wang X."/>
            <person name="Wang C."/>
            <person name="Huo Q."/>
            <person name="Li W."/>
            <person name="Guo W."/>
            <person name="Chen H."/>
            <person name="Chen S."/>
            <person name="Zhou L."/>
            <person name="Zhou L."/>
            <person name="Ni X."/>
            <person name="Tian J."/>
            <person name="Zhou Y."/>
            <person name="Sheng Y."/>
            <person name="Liu T."/>
            <person name="Pan Y."/>
            <person name="Xia L."/>
            <person name="Li J."/>
            <person name="Zhao F."/>
            <person name="Cao W."/>
        </authorList>
    </citation>
    <scope>NUCLEOTIDE SEQUENCE</scope>
    <source>
        <strain evidence="2">Rsan-2018</strain>
        <tissue evidence="2">Larvae</tissue>
    </source>
</reference>
<comment type="caution">
    <text evidence="2">The sequence shown here is derived from an EMBL/GenBank/DDBJ whole genome shotgun (WGS) entry which is preliminary data.</text>
</comment>
<dbReference type="Proteomes" id="UP000821837">
    <property type="component" value="Unassembled WGS sequence"/>
</dbReference>
<evidence type="ECO:0000256" key="1">
    <source>
        <dbReference type="SAM" id="SignalP"/>
    </source>
</evidence>
<protein>
    <submittedName>
        <fullName evidence="2">Uncharacterized protein</fullName>
    </submittedName>
</protein>
<dbReference type="AlphaFoldDB" id="A0A9D4YRN3"/>